<keyword evidence="8" id="KW-0832">Ubl conjugation</keyword>
<dbReference type="InterPro" id="IPR001810">
    <property type="entry name" value="F-box_dom"/>
</dbReference>
<comment type="function">
    <text evidence="9">Substrate-recognition component of the SCF (SKP1-CUL1-F-box protein)-type E3 ubiquitin ligase complex. Required for muscle atrophy following denervation.</text>
</comment>
<feature type="domain" description="H15" evidence="17">
    <location>
        <begin position="447"/>
        <end position="521"/>
    </location>
</feature>
<dbReference type="CDD" id="cd22174">
    <property type="entry name" value="F-box_FBXO30"/>
    <property type="match status" value="1"/>
</dbReference>
<feature type="domain" description="TRAF-type" evidence="14">
    <location>
        <begin position="1586"/>
        <end position="1628"/>
    </location>
</feature>
<dbReference type="GO" id="GO:0005634">
    <property type="term" value="C:nucleus"/>
    <property type="evidence" value="ECO:0007669"/>
    <property type="project" value="TreeGrafter"/>
</dbReference>
<dbReference type="GO" id="GO:0008270">
    <property type="term" value="F:zinc ion binding"/>
    <property type="evidence" value="ECO:0007669"/>
    <property type="project" value="UniProtKB-KW"/>
</dbReference>
<dbReference type="SMART" id="SM00526">
    <property type="entry name" value="H15"/>
    <property type="match status" value="1"/>
</dbReference>
<dbReference type="InterPro" id="IPR019786">
    <property type="entry name" value="Zinc_finger_PHD-type_CS"/>
</dbReference>
<dbReference type="GO" id="GO:0006334">
    <property type="term" value="P:nucleosome assembly"/>
    <property type="evidence" value="ECO:0007669"/>
    <property type="project" value="InterPro"/>
</dbReference>
<dbReference type="CDD" id="cd18070">
    <property type="entry name" value="DEXQc_SHPRH"/>
    <property type="match status" value="1"/>
</dbReference>
<dbReference type="PANTHER" id="PTHR45865">
    <property type="entry name" value="E3 UBIQUITIN-PROTEIN LIGASE SHPRH FAMILY MEMBER"/>
    <property type="match status" value="1"/>
</dbReference>
<dbReference type="SMART" id="SM00487">
    <property type="entry name" value="DEXDc"/>
    <property type="match status" value="1"/>
</dbReference>
<dbReference type="EMBL" id="KZ506016">
    <property type="protein sequence ID" value="PKU42237.1"/>
    <property type="molecule type" value="Genomic_DNA"/>
</dbReference>
<name>A0A2I0U849_LIMLA</name>
<dbReference type="Gene3D" id="3.30.40.10">
    <property type="entry name" value="Zinc/RING finger domain, C3HC4 (zinc finger)"/>
    <property type="match status" value="2"/>
</dbReference>
<dbReference type="Gene3D" id="3.40.50.10810">
    <property type="entry name" value="Tandem AAA-ATPase domain"/>
    <property type="match status" value="2"/>
</dbReference>
<dbReference type="SUPFAM" id="SSF49599">
    <property type="entry name" value="TRAF domain-like"/>
    <property type="match status" value="1"/>
</dbReference>
<dbReference type="InterPro" id="IPR052583">
    <property type="entry name" value="ATP-helicase/E3_Ub-Ligase"/>
</dbReference>
<dbReference type="GO" id="GO:0003677">
    <property type="term" value="F:DNA binding"/>
    <property type="evidence" value="ECO:0007669"/>
    <property type="project" value="InterPro"/>
</dbReference>
<dbReference type="PROSITE" id="PS51504">
    <property type="entry name" value="H15"/>
    <property type="match status" value="1"/>
</dbReference>
<dbReference type="SUPFAM" id="SSF57903">
    <property type="entry name" value="FYVE/PHD zinc finger"/>
    <property type="match status" value="1"/>
</dbReference>
<dbReference type="InterPro" id="IPR005818">
    <property type="entry name" value="Histone_H1/H5_H15"/>
</dbReference>
<gene>
    <name evidence="18" type="ORF">llap_7453</name>
</gene>
<evidence type="ECO:0000256" key="1">
    <source>
        <dbReference type="ARBA" id="ARBA00004906"/>
    </source>
</evidence>
<evidence type="ECO:0000256" key="7">
    <source>
        <dbReference type="ARBA" id="ARBA00022833"/>
    </source>
</evidence>
<evidence type="ECO:0000259" key="17">
    <source>
        <dbReference type="PROSITE" id="PS51504"/>
    </source>
</evidence>
<dbReference type="PROSITE" id="PS50181">
    <property type="entry name" value="FBOX"/>
    <property type="match status" value="1"/>
</dbReference>
<evidence type="ECO:0000256" key="10">
    <source>
        <dbReference type="ARBA" id="ARBA00065924"/>
    </source>
</evidence>
<evidence type="ECO:0000256" key="5">
    <source>
        <dbReference type="ARBA" id="ARBA00022786"/>
    </source>
</evidence>
<dbReference type="SUPFAM" id="SSF46785">
    <property type="entry name" value="Winged helix' DNA-binding domain"/>
    <property type="match status" value="1"/>
</dbReference>
<dbReference type="GO" id="GO:0006974">
    <property type="term" value="P:DNA damage response"/>
    <property type="evidence" value="ECO:0007669"/>
    <property type="project" value="TreeGrafter"/>
</dbReference>
<dbReference type="InterPro" id="IPR027417">
    <property type="entry name" value="P-loop_NTPase"/>
</dbReference>
<evidence type="ECO:0000259" key="14">
    <source>
        <dbReference type="PROSITE" id="PS50145"/>
    </source>
</evidence>
<dbReference type="Gene3D" id="1.10.10.10">
    <property type="entry name" value="Winged helix-like DNA-binding domain superfamily/Winged helix DNA-binding domain"/>
    <property type="match status" value="1"/>
</dbReference>
<reference evidence="19" key="2">
    <citation type="submission" date="2017-12" db="EMBL/GenBank/DDBJ databases">
        <title>Genome sequence of the Bar-tailed Godwit (Limosa lapponica baueri).</title>
        <authorList>
            <person name="Lima N.C.B."/>
            <person name="Parody-Merino A.M."/>
            <person name="Battley P.F."/>
            <person name="Fidler A.E."/>
            <person name="Prosdocimi F."/>
        </authorList>
    </citation>
    <scope>NUCLEOTIDE SEQUENCE [LARGE SCALE GENOMIC DNA]</scope>
</reference>
<dbReference type="GO" id="GO:0016787">
    <property type="term" value="F:hydrolase activity"/>
    <property type="evidence" value="ECO:0007669"/>
    <property type="project" value="UniProtKB-KW"/>
</dbReference>
<keyword evidence="2" id="KW-0597">Phosphoprotein</keyword>
<evidence type="ECO:0000256" key="12">
    <source>
        <dbReference type="PROSITE-ProRule" id="PRU00207"/>
    </source>
</evidence>
<feature type="region of interest" description="Disordered" evidence="13">
    <location>
        <begin position="589"/>
        <end position="610"/>
    </location>
</feature>
<feature type="compositionally biased region" description="Basic and acidic residues" evidence="13">
    <location>
        <begin position="592"/>
        <end position="602"/>
    </location>
</feature>
<dbReference type="InterPro" id="IPR048695">
    <property type="entry name" value="SHPRH_helical_2nd"/>
</dbReference>
<evidence type="ECO:0000256" key="4">
    <source>
        <dbReference type="ARBA" id="ARBA00022771"/>
    </source>
</evidence>
<dbReference type="Pfam" id="PF15965">
    <property type="entry name" value="zf-TRAF_2"/>
    <property type="match status" value="1"/>
</dbReference>
<dbReference type="CDD" id="cd15547">
    <property type="entry name" value="PHD_SHPRH"/>
    <property type="match status" value="1"/>
</dbReference>
<evidence type="ECO:0000256" key="13">
    <source>
        <dbReference type="SAM" id="MobiDB-lite"/>
    </source>
</evidence>
<evidence type="ECO:0000256" key="8">
    <source>
        <dbReference type="ARBA" id="ARBA00022843"/>
    </source>
</evidence>
<accession>A0A2I0U849</accession>
<organism evidence="18 19">
    <name type="scientific">Limosa lapponica baueri</name>
    <dbReference type="NCBI Taxonomy" id="1758121"/>
    <lineage>
        <taxon>Eukaryota</taxon>
        <taxon>Metazoa</taxon>
        <taxon>Chordata</taxon>
        <taxon>Craniata</taxon>
        <taxon>Vertebrata</taxon>
        <taxon>Euteleostomi</taxon>
        <taxon>Archelosauria</taxon>
        <taxon>Archosauria</taxon>
        <taxon>Dinosauria</taxon>
        <taxon>Saurischia</taxon>
        <taxon>Theropoda</taxon>
        <taxon>Coelurosauria</taxon>
        <taxon>Aves</taxon>
        <taxon>Neognathae</taxon>
        <taxon>Neoaves</taxon>
        <taxon>Charadriiformes</taxon>
        <taxon>Scolopacidae</taxon>
        <taxon>Limosa</taxon>
    </lineage>
</organism>
<dbReference type="InterPro" id="IPR001650">
    <property type="entry name" value="Helicase_C-like"/>
</dbReference>
<dbReference type="SUPFAM" id="SSF57850">
    <property type="entry name" value="RING/U-box"/>
    <property type="match status" value="1"/>
</dbReference>
<dbReference type="FunFam" id="3.40.50.300:FF:000786">
    <property type="entry name" value="E3 ubiquitin-protein ligase SHPRH isoform X1"/>
    <property type="match status" value="1"/>
</dbReference>
<dbReference type="OrthoDB" id="423559at2759"/>
<evidence type="ECO:0000259" key="16">
    <source>
        <dbReference type="PROSITE" id="PS51194"/>
    </source>
</evidence>
<feature type="region of interest" description="Disordered" evidence="13">
    <location>
        <begin position="35"/>
        <end position="55"/>
    </location>
</feature>
<evidence type="ECO:0000313" key="19">
    <source>
        <dbReference type="Proteomes" id="UP000233556"/>
    </source>
</evidence>
<keyword evidence="19" id="KW-1185">Reference proteome</keyword>
<dbReference type="Pfam" id="PF00538">
    <property type="entry name" value="Linker_histone"/>
    <property type="match status" value="1"/>
</dbReference>
<dbReference type="SMART" id="SM00256">
    <property type="entry name" value="FBOX"/>
    <property type="match status" value="1"/>
</dbReference>
<evidence type="ECO:0000256" key="11">
    <source>
        <dbReference type="ARBA" id="ARBA00068845"/>
    </source>
</evidence>
<dbReference type="InterPro" id="IPR013083">
    <property type="entry name" value="Znf_RING/FYVE/PHD"/>
</dbReference>
<feature type="zinc finger region" description="TRAF-type" evidence="12">
    <location>
        <begin position="1586"/>
        <end position="1628"/>
    </location>
</feature>
<dbReference type="PROSITE" id="PS00518">
    <property type="entry name" value="ZF_RING_1"/>
    <property type="match status" value="1"/>
</dbReference>
<dbReference type="CDD" id="cd00073">
    <property type="entry name" value="H15"/>
    <property type="match status" value="1"/>
</dbReference>
<comment type="subunit">
    <text evidence="10">Part of a SCF (SKP1-cullin-F-box) protein ligase complex. Interacts with SKP1, CUL1 and RBX1/ROC1.</text>
</comment>
<dbReference type="InterPro" id="IPR036390">
    <property type="entry name" value="WH_DNA-bd_sf"/>
</dbReference>
<feature type="domain" description="Helicase C-terminal" evidence="16">
    <location>
        <begin position="1394"/>
        <end position="1549"/>
    </location>
</feature>
<keyword evidence="3 12" id="KW-0479">Metal-binding</keyword>
<dbReference type="Proteomes" id="UP000233556">
    <property type="component" value="Unassembled WGS sequence"/>
</dbReference>
<dbReference type="InterPro" id="IPR049730">
    <property type="entry name" value="SNF2/RAD54-like_C"/>
</dbReference>
<evidence type="ECO:0000256" key="6">
    <source>
        <dbReference type="ARBA" id="ARBA00022801"/>
    </source>
</evidence>
<dbReference type="InterPro" id="IPR014001">
    <property type="entry name" value="Helicase_ATP-bd"/>
</dbReference>
<dbReference type="Pfam" id="PF21324">
    <property type="entry name" value="SHPRH_helical-2nd"/>
    <property type="match status" value="1"/>
</dbReference>
<dbReference type="InterPro" id="IPR043013">
    <property type="entry name" value="Znf_TRAF_N"/>
</dbReference>
<feature type="domain" description="F-box" evidence="15">
    <location>
        <begin position="2162"/>
        <end position="2216"/>
    </location>
</feature>
<comment type="pathway">
    <text evidence="1">Protein modification; protein ubiquitination.</text>
</comment>
<dbReference type="Pfam" id="PF15966">
    <property type="entry name" value="F-box_4"/>
    <property type="match status" value="1"/>
</dbReference>
<proteinExistence type="predicted"/>
<dbReference type="GO" id="GO:0000209">
    <property type="term" value="P:protein polyubiquitination"/>
    <property type="evidence" value="ECO:0007669"/>
    <property type="project" value="TreeGrafter"/>
</dbReference>
<dbReference type="SUPFAM" id="SSF52540">
    <property type="entry name" value="P-loop containing nucleoside triphosphate hydrolases"/>
    <property type="match status" value="3"/>
</dbReference>
<dbReference type="PANTHER" id="PTHR45865:SF1">
    <property type="entry name" value="E3 UBIQUITIN-PROTEIN LIGASE SHPRH"/>
    <property type="match status" value="1"/>
</dbReference>
<dbReference type="CDD" id="cd18793">
    <property type="entry name" value="SF2_C_SNF"/>
    <property type="match status" value="1"/>
</dbReference>
<protein>
    <recommendedName>
        <fullName evidence="11">F-box only protein 30</fullName>
    </recommendedName>
</protein>
<reference evidence="19" key="1">
    <citation type="submission" date="2017-11" db="EMBL/GenBank/DDBJ databases">
        <authorList>
            <person name="Lima N.C."/>
            <person name="Parody-Merino A.M."/>
            <person name="Battley P.F."/>
            <person name="Fidler A.E."/>
            <person name="Prosdocimi F."/>
        </authorList>
    </citation>
    <scope>NUCLEOTIDE SEQUENCE [LARGE SCALE GENOMIC DNA]</scope>
</reference>
<keyword evidence="7 12" id="KW-0862">Zinc</keyword>
<evidence type="ECO:0000256" key="3">
    <source>
        <dbReference type="ARBA" id="ARBA00022723"/>
    </source>
</evidence>
<dbReference type="Gene3D" id="3.40.50.300">
    <property type="entry name" value="P-loop containing nucleotide triphosphate hydrolases"/>
    <property type="match status" value="1"/>
</dbReference>
<evidence type="ECO:0000256" key="9">
    <source>
        <dbReference type="ARBA" id="ARBA00057742"/>
    </source>
</evidence>
<dbReference type="InterPro" id="IPR038718">
    <property type="entry name" value="SNF2-like_sf"/>
</dbReference>
<feature type="region of interest" description="Disordered" evidence="13">
    <location>
        <begin position="626"/>
        <end position="662"/>
    </location>
</feature>
<dbReference type="Pfam" id="PF21325">
    <property type="entry name" value="SHPRH_helical-1st"/>
    <property type="match status" value="1"/>
</dbReference>
<keyword evidence="6" id="KW-0378">Hydrolase</keyword>
<dbReference type="Pfam" id="PF00271">
    <property type="entry name" value="Helicase_C"/>
    <property type="match status" value="1"/>
</dbReference>
<evidence type="ECO:0000259" key="15">
    <source>
        <dbReference type="PROSITE" id="PS50181"/>
    </source>
</evidence>
<dbReference type="Pfam" id="PF00176">
    <property type="entry name" value="SNF2-rel_dom"/>
    <property type="match status" value="1"/>
</dbReference>
<dbReference type="InterPro" id="IPR017907">
    <property type="entry name" value="Znf_RING_CS"/>
</dbReference>
<feature type="region of interest" description="Disordered" evidence="13">
    <location>
        <begin position="519"/>
        <end position="567"/>
    </location>
</feature>
<keyword evidence="5" id="KW-0833">Ubl conjugation pathway</keyword>
<dbReference type="InterPro" id="IPR001965">
    <property type="entry name" value="Znf_PHD"/>
</dbReference>
<evidence type="ECO:0000313" key="18">
    <source>
        <dbReference type="EMBL" id="PKU42237.1"/>
    </source>
</evidence>
<dbReference type="SUPFAM" id="SSF81383">
    <property type="entry name" value="F-box domain"/>
    <property type="match status" value="1"/>
</dbReference>
<dbReference type="GO" id="GO:0005524">
    <property type="term" value="F:ATP binding"/>
    <property type="evidence" value="ECO:0007669"/>
    <property type="project" value="InterPro"/>
</dbReference>
<evidence type="ECO:0000256" key="2">
    <source>
        <dbReference type="ARBA" id="ARBA00022553"/>
    </source>
</evidence>
<dbReference type="InterPro" id="IPR001293">
    <property type="entry name" value="Znf_TRAF"/>
</dbReference>
<dbReference type="PROSITE" id="PS50145">
    <property type="entry name" value="ZF_TRAF"/>
    <property type="match status" value="1"/>
</dbReference>
<dbReference type="SMART" id="SM00249">
    <property type="entry name" value="PHD"/>
    <property type="match status" value="1"/>
</dbReference>
<dbReference type="Gene3D" id="3.30.40.150">
    <property type="entry name" value="TRAF-like zinc-finger, N-terminal subdomain"/>
    <property type="match status" value="1"/>
</dbReference>
<dbReference type="InterPro" id="IPR048686">
    <property type="entry name" value="SHPRH_helical_1st"/>
</dbReference>
<dbReference type="InterPro" id="IPR011011">
    <property type="entry name" value="Znf_FYVE_PHD"/>
</dbReference>
<keyword evidence="4 12" id="KW-0863">Zinc-finger</keyword>
<sequence length="2297" mass="261047">MSSRRKRAPPSKIDEEKKKKLCWNMHEDRKNEVITLDDEVTNEDHGPGPSTSSASFIVINDDSTDEDLIQKAGSGSKSVKFLTVNDEDDSYSILTPVSVQLNIIVSPYRADGSWKALLGEFALHLPSEQILTDKFHEKSFTLRGDPDDQLQVCVHERSEEEYSNETKEYQGAYEQCILVESTLGGEILEGLRWLQKKKIIGLYQRPGEAQALKVGIYLLEAGLGKPEFLSDGGGRPKKANQLIQKLMEKFYSFLIPDELEEDEEESDTELERQNIEELYDFVRHTHQQDIQLLREDVQHPALIPILRPYQREAVNWMLHRENLTSSGKYMGLENLHMCVPEHLLLCHMITVVTDFRLEIYLNFSIIREYPIAGPQWPGGILADEMGLGKTVEVLALILTHTRPDTKQDDLTLPEGKLVNFFVPPQPLEGNKKKKAKEMEFKLKEKIQYPSLRVMILAAVKEMNVKKGASIIAIFKYISSIYRYDIQRNRRLLKRTLEKLIAEQVVEQVKGHGLAGSFKLGKNYKEQKKRERTKEQVARTSESSQKKQLIDAKTQAKESRNSNVTSKNVLKTPLRVDITMEEHDYCTTSKNNMKSEADHENSVKESNVQQEAVVPKSDLHDSLLVSSDVSSHPDFDVSKTTADVKQEVPKDQSSHSKEHASSSVQHTTSVFPFNTSEYRFECICGELGLADCKARVQCLKCHLWQHAECVNYKEENLKIKPFYCPHCLVAMKPVTTGATLIISPSSICHQWVDEINRHVRSSSLRVLVYQGVKKHGFLQPHMLAEQEVVITTYDVLRSELNYVDIPHSNSEDGRRFRNQKRYMAIPSPLVAVEWWRICLDEAQMVECTTAKAAEMALRLSGINRWCVSGTPVQRGLEDLYGLVLFLGVDPYWVKHWWDQLLYRPYCRKNPRPLYSLIAKIMWRSAKKDVIDQIQIPPQTENVHWLHFSPVERHFYHRQHEVCCQDALAKLRKISDWTLKLSSLDRRTVTSILYPLLRLRQACCHPQAVRGEFLPLQKSTMTMEELLMSLQKKCRTECEEAHRQLVCALNGLAGIHIIKGYVYLVKSECNGERYIHSGSPWWLDVIQTAIQYAIDEELVQRVQNEITSNYKQQTNKLSMAEKFRDCRGLQYLLTTQLDEVKKFQKIVREAVKNLEGPPSKQVIEAATICHLRPVRLPLNNCVFCKADELFTEYESKLFSHTVKGQMAIFEEMIEDEEGLVDDRLPTTSRGLWATSETERALKAILSFAKAHRMDAKLTEEGSIFLELYEAWRKEYKLLHEYWMVLRDHVSAIDELAMATERLRVRHPDEPKPNPPVLHIIEPHEWAVLTCGHCFCNECIAIIIEQYSVGTRRSSIKCAICRQTTSHKEISYVFTAETANQEDDIPVKGSHSTKVEAVVRTLKRIQFKDPGAKSLVFSTWQDVLDIISKALYDNNMIFSQINGISKFQENLSAFKYDPNINILLLPLHTGSNGLNIIEATHVLLVEPILNPAHELQAIGRVHRIGQTKSTIVHRFLIKATIEERMQTMLKTVDRRIGFTVMEEHQQHLHCVNCVSRRCMTRPEPGISCDLIGCPLVCGAVFHSCKAEEHRMLCPLERVPCLNSGFGCPFIVARNKIADHLEVCPASVVCCTMEWNRWPVSYADRKSYENLSKDVDEVEQLDMALALQDQRMLLESLKVATMMSKAGDQIPESGEPTSVKSSAPDAVHSNGLMPVDEESYGALYQATVETTRSLAAALDILNTATRDINMLNSRLCISPHEMKEDTEIKEHTSNGIVQDKNSDHEYPDEDNIGAVGGINFDSLSQNSQMEQNGSSDICYDVVQKHDLNLNLSNSSLLCNGFHVENECSKVLDQNEDLGVSNSKPSSVANGECTASHDDEALQSCSSLPVTAQLKEVISADHLVNGNVNHVLLPRNANEEEMLERQAEQERLRNVDAFSLLRHRSYKFLVNHYWSTPKEDKAVDTSDLEITEDPMGLQGIDLITAALLFCLGDSPGGRGISESRTVDVYRVDFGTQTFSLPSAILATNTMVGEIASASACDHANPQLSNPSPFQTLGLDLVLEYVARYQTKQRSMFTFVCGQLFRRNEFSSHFKNVHGDIHAGLNGWMEQRCPLAYYGCTYSQRRFCPSTQGAKIIHDRHLRSFGVQPCISTVLVEPAKSCLIGLHNDHLSSLPFEVLQHIASFLDGFSLCQLSRVSRLMRDVCGSLLQARGMVILLWEKRKYPDGSSSWQIKEKVWRFSTAFCTVNEWKFADIVSMADHLKKCSYNAVERREEAVPLPCMCVTRELTKEGRSLRSVLKPVL</sequence>
<dbReference type="Gene3D" id="1.20.1280.50">
    <property type="match status" value="1"/>
</dbReference>
<dbReference type="PROSITE" id="PS01359">
    <property type="entry name" value="ZF_PHD_1"/>
    <property type="match status" value="1"/>
</dbReference>
<feature type="compositionally biased region" description="Basic and acidic residues" evidence="13">
    <location>
        <begin position="630"/>
        <end position="659"/>
    </location>
</feature>
<dbReference type="GO" id="GO:0000786">
    <property type="term" value="C:nucleosome"/>
    <property type="evidence" value="ECO:0007669"/>
    <property type="project" value="InterPro"/>
</dbReference>
<dbReference type="InterPro" id="IPR036047">
    <property type="entry name" value="F-box-like_dom_sf"/>
</dbReference>
<dbReference type="SMART" id="SM00490">
    <property type="entry name" value="HELICc"/>
    <property type="match status" value="1"/>
</dbReference>
<feature type="compositionally biased region" description="Basic and acidic residues" evidence="13">
    <location>
        <begin position="522"/>
        <end position="536"/>
    </location>
</feature>
<dbReference type="InterPro" id="IPR000330">
    <property type="entry name" value="SNF2_N"/>
</dbReference>
<dbReference type="FunFam" id="3.30.40.10:FF:000170">
    <property type="entry name" value="E3 ubiquitin-protein ligase SHPRH isoform X1"/>
    <property type="match status" value="1"/>
</dbReference>
<dbReference type="FunFam" id="3.30.40.150:FF:000001">
    <property type="entry name" value="F-box only protein 30"/>
    <property type="match status" value="1"/>
</dbReference>
<feature type="compositionally biased region" description="Basic and acidic residues" evidence="13">
    <location>
        <begin position="543"/>
        <end position="559"/>
    </location>
</feature>
<dbReference type="GO" id="GO:0061630">
    <property type="term" value="F:ubiquitin protein ligase activity"/>
    <property type="evidence" value="ECO:0007669"/>
    <property type="project" value="TreeGrafter"/>
</dbReference>
<dbReference type="FunFam" id="3.40.50.10810:FF:000013">
    <property type="entry name" value="E3 ubiquitin-protein ligase SHPRH isoform X2"/>
    <property type="match status" value="1"/>
</dbReference>
<dbReference type="PROSITE" id="PS51194">
    <property type="entry name" value="HELICASE_CTER"/>
    <property type="match status" value="1"/>
</dbReference>
<dbReference type="InterPro" id="IPR036388">
    <property type="entry name" value="WH-like_DNA-bd_sf"/>
</dbReference>
<dbReference type="CDD" id="cd16569">
    <property type="entry name" value="RING-HC_SHPRH-like"/>
    <property type="match status" value="1"/>
</dbReference>
<dbReference type="FunFam" id="1.10.10.10:FF:000242">
    <property type="entry name" value="E3 ubiquitin-protein ligase SHPRH isoform X1"/>
    <property type="match status" value="1"/>
</dbReference>